<reference evidence="3" key="2">
    <citation type="submission" date="2020-11" db="EMBL/GenBank/DDBJ databases">
        <authorList>
            <person name="McCartney M.A."/>
            <person name="Auch B."/>
            <person name="Kono T."/>
            <person name="Mallez S."/>
            <person name="Becker A."/>
            <person name="Gohl D.M."/>
            <person name="Silverstein K.A.T."/>
            <person name="Koren S."/>
            <person name="Bechman K.B."/>
            <person name="Herman A."/>
            <person name="Abrahante J.E."/>
            <person name="Garbe J."/>
        </authorList>
    </citation>
    <scope>NUCLEOTIDE SEQUENCE</scope>
    <source>
        <strain evidence="3">Duluth1</strain>
        <tissue evidence="3">Whole animal</tissue>
    </source>
</reference>
<keyword evidence="2" id="KW-0520">NAD</keyword>
<sequence length="88" mass="9767">MYHSLHLDNQVLLGAPSSNHSNGGFGTPFMTNDLGLAQNAVMAVKRPTPYESLCHHIYRIMPNHGFGGKDFSSAFKLLLDKNTKKHDK</sequence>
<evidence type="ECO:0000256" key="2">
    <source>
        <dbReference type="ARBA" id="ARBA00023027"/>
    </source>
</evidence>
<dbReference type="InterPro" id="IPR013328">
    <property type="entry name" value="6PGD_dom2"/>
</dbReference>
<protein>
    <submittedName>
        <fullName evidence="3">Uncharacterized protein</fullName>
    </submittedName>
</protein>
<reference evidence="3" key="1">
    <citation type="journal article" date="2019" name="bioRxiv">
        <title>The Genome of the Zebra Mussel, Dreissena polymorpha: A Resource for Invasive Species Research.</title>
        <authorList>
            <person name="McCartney M.A."/>
            <person name="Auch B."/>
            <person name="Kono T."/>
            <person name="Mallez S."/>
            <person name="Zhang Y."/>
            <person name="Obille A."/>
            <person name="Becker A."/>
            <person name="Abrahante J.E."/>
            <person name="Garbe J."/>
            <person name="Badalamenti J.P."/>
            <person name="Herman A."/>
            <person name="Mangelson H."/>
            <person name="Liachko I."/>
            <person name="Sullivan S."/>
            <person name="Sone E.D."/>
            <person name="Koren S."/>
            <person name="Silverstein K.A.T."/>
            <person name="Beckman K.B."/>
            <person name="Gohl D.M."/>
        </authorList>
    </citation>
    <scope>NUCLEOTIDE SEQUENCE</scope>
    <source>
        <strain evidence="3">Duluth1</strain>
        <tissue evidence="3">Whole animal</tissue>
    </source>
</reference>
<name>A0A9D4C9D7_DREPO</name>
<dbReference type="PANTHER" id="PTHR22981:SF7">
    <property type="entry name" value="3-HYDROXYISOBUTYRATE DEHYDROGENASE, MITOCHONDRIAL"/>
    <property type="match status" value="1"/>
</dbReference>
<evidence type="ECO:0000313" key="3">
    <source>
        <dbReference type="EMBL" id="KAH3719948.1"/>
    </source>
</evidence>
<gene>
    <name evidence="3" type="ORF">DPMN_062833</name>
</gene>
<organism evidence="3 4">
    <name type="scientific">Dreissena polymorpha</name>
    <name type="common">Zebra mussel</name>
    <name type="synonym">Mytilus polymorpha</name>
    <dbReference type="NCBI Taxonomy" id="45954"/>
    <lineage>
        <taxon>Eukaryota</taxon>
        <taxon>Metazoa</taxon>
        <taxon>Spiralia</taxon>
        <taxon>Lophotrochozoa</taxon>
        <taxon>Mollusca</taxon>
        <taxon>Bivalvia</taxon>
        <taxon>Autobranchia</taxon>
        <taxon>Heteroconchia</taxon>
        <taxon>Euheterodonta</taxon>
        <taxon>Imparidentia</taxon>
        <taxon>Neoheterodontei</taxon>
        <taxon>Myida</taxon>
        <taxon>Dreissenoidea</taxon>
        <taxon>Dreissenidae</taxon>
        <taxon>Dreissena</taxon>
    </lineage>
</organism>
<dbReference type="EMBL" id="JAIWYP010000013">
    <property type="protein sequence ID" value="KAH3719948.1"/>
    <property type="molecule type" value="Genomic_DNA"/>
</dbReference>
<dbReference type="AlphaFoldDB" id="A0A9D4C9D7"/>
<dbReference type="GO" id="GO:0005739">
    <property type="term" value="C:mitochondrion"/>
    <property type="evidence" value="ECO:0007669"/>
    <property type="project" value="TreeGrafter"/>
</dbReference>
<evidence type="ECO:0000256" key="1">
    <source>
        <dbReference type="ARBA" id="ARBA00023002"/>
    </source>
</evidence>
<evidence type="ECO:0000313" key="4">
    <source>
        <dbReference type="Proteomes" id="UP000828390"/>
    </source>
</evidence>
<dbReference type="Proteomes" id="UP000828390">
    <property type="component" value="Unassembled WGS sequence"/>
</dbReference>
<dbReference type="GO" id="GO:0008442">
    <property type="term" value="F:3-hydroxyisobutyrate dehydrogenase activity"/>
    <property type="evidence" value="ECO:0007669"/>
    <property type="project" value="TreeGrafter"/>
</dbReference>
<dbReference type="PANTHER" id="PTHR22981">
    <property type="entry name" value="3-HYDROXYISOBUTYRATE DEHYDROGENASE-RELATED"/>
    <property type="match status" value="1"/>
</dbReference>
<keyword evidence="1" id="KW-0560">Oxidoreductase</keyword>
<accession>A0A9D4C9D7</accession>
<keyword evidence="4" id="KW-1185">Reference proteome</keyword>
<dbReference type="GO" id="GO:0006574">
    <property type="term" value="P:L-valine catabolic process"/>
    <property type="evidence" value="ECO:0007669"/>
    <property type="project" value="TreeGrafter"/>
</dbReference>
<dbReference type="InterPro" id="IPR008927">
    <property type="entry name" value="6-PGluconate_DH-like_C_sf"/>
</dbReference>
<dbReference type="Gene3D" id="1.10.1040.10">
    <property type="entry name" value="N-(1-d-carboxylethyl)-l-norvaline Dehydrogenase, domain 2"/>
    <property type="match status" value="1"/>
</dbReference>
<proteinExistence type="predicted"/>
<comment type="caution">
    <text evidence="3">The sequence shown here is derived from an EMBL/GenBank/DDBJ whole genome shotgun (WGS) entry which is preliminary data.</text>
</comment>
<dbReference type="SUPFAM" id="SSF48179">
    <property type="entry name" value="6-phosphogluconate dehydrogenase C-terminal domain-like"/>
    <property type="match status" value="1"/>
</dbReference>